<dbReference type="PROSITE" id="PS00108">
    <property type="entry name" value="PROTEIN_KINASE_ST"/>
    <property type="match status" value="1"/>
</dbReference>
<feature type="binding site" evidence="10">
    <location>
        <position position="43"/>
    </location>
    <ligand>
        <name>ATP</name>
        <dbReference type="ChEBI" id="CHEBI:30616"/>
    </ligand>
</feature>
<keyword evidence="6" id="KW-0418">Kinase</keyword>
<evidence type="ECO:0000259" key="12">
    <source>
        <dbReference type="PROSITE" id="PS50011"/>
    </source>
</evidence>
<dbReference type="EC" id="2.7.11.1" evidence="2"/>
<feature type="region of interest" description="Disordered" evidence="11">
    <location>
        <begin position="379"/>
        <end position="424"/>
    </location>
</feature>
<evidence type="ECO:0000313" key="14">
    <source>
        <dbReference type="Proteomes" id="UP000054107"/>
    </source>
</evidence>
<dbReference type="GO" id="GO:0004674">
    <property type="term" value="F:protein serine/threonine kinase activity"/>
    <property type="evidence" value="ECO:0007669"/>
    <property type="project" value="UniProtKB-KW"/>
</dbReference>
<reference evidence="13 14" key="1">
    <citation type="submission" date="2014-09" db="EMBL/GenBank/DDBJ databases">
        <authorList>
            <person name="Ellenberger Sabrina"/>
        </authorList>
    </citation>
    <scope>NUCLEOTIDE SEQUENCE [LARGE SCALE GENOMIC DNA]</scope>
    <source>
        <strain evidence="13 14">CBS 412.66</strain>
    </source>
</reference>
<gene>
    <name evidence="13" type="primary">PARPA_04114.1 scaffold 11792</name>
</gene>
<dbReference type="STRING" id="35722.A0A0B7MZ92"/>
<dbReference type="GO" id="GO:0005524">
    <property type="term" value="F:ATP binding"/>
    <property type="evidence" value="ECO:0007669"/>
    <property type="project" value="UniProtKB-UniRule"/>
</dbReference>
<dbReference type="InterPro" id="IPR008271">
    <property type="entry name" value="Ser/Thr_kinase_AS"/>
</dbReference>
<dbReference type="Proteomes" id="UP000054107">
    <property type="component" value="Unassembled WGS sequence"/>
</dbReference>
<evidence type="ECO:0000256" key="4">
    <source>
        <dbReference type="ARBA" id="ARBA00022679"/>
    </source>
</evidence>
<feature type="domain" description="Protein kinase" evidence="12">
    <location>
        <begin position="14"/>
        <end position="283"/>
    </location>
</feature>
<proteinExistence type="inferred from homology"/>
<feature type="compositionally biased region" description="Polar residues" evidence="11">
    <location>
        <begin position="414"/>
        <end position="424"/>
    </location>
</feature>
<feature type="compositionally biased region" description="Polar residues" evidence="11">
    <location>
        <begin position="481"/>
        <end position="502"/>
    </location>
</feature>
<dbReference type="SUPFAM" id="SSF56112">
    <property type="entry name" value="Protein kinase-like (PK-like)"/>
    <property type="match status" value="1"/>
</dbReference>
<evidence type="ECO:0000256" key="3">
    <source>
        <dbReference type="ARBA" id="ARBA00022527"/>
    </source>
</evidence>
<comment type="catalytic activity">
    <reaction evidence="9">
        <text>L-seryl-[protein] + ATP = O-phospho-L-seryl-[protein] + ADP + H(+)</text>
        <dbReference type="Rhea" id="RHEA:17989"/>
        <dbReference type="Rhea" id="RHEA-COMP:9863"/>
        <dbReference type="Rhea" id="RHEA-COMP:11604"/>
        <dbReference type="ChEBI" id="CHEBI:15378"/>
        <dbReference type="ChEBI" id="CHEBI:29999"/>
        <dbReference type="ChEBI" id="CHEBI:30616"/>
        <dbReference type="ChEBI" id="CHEBI:83421"/>
        <dbReference type="ChEBI" id="CHEBI:456216"/>
        <dbReference type="EC" id="2.7.11.1"/>
    </reaction>
</comment>
<evidence type="ECO:0000256" key="1">
    <source>
        <dbReference type="ARBA" id="ARBA00005926"/>
    </source>
</evidence>
<dbReference type="Pfam" id="PF00069">
    <property type="entry name" value="Pkinase"/>
    <property type="match status" value="1"/>
</dbReference>
<dbReference type="SMART" id="SM00220">
    <property type="entry name" value="S_TKc"/>
    <property type="match status" value="1"/>
</dbReference>
<evidence type="ECO:0000256" key="2">
    <source>
        <dbReference type="ARBA" id="ARBA00012513"/>
    </source>
</evidence>
<evidence type="ECO:0000256" key="7">
    <source>
        <dbReference type="ARBA" id="ARBA00022840"/>
    </source>
</evidence>
<dbReference type="InterPro" id="IPR050235">
    <property type="entry name" value="CK1_Ser-Thr_kinase"/>
</dbReference>
<dbReference type="InterPro" id="IPR017441">
    <property type="entry name" value="Protein_kinase_ATP_BS"/>
</dbReference>
<feature type="compositionally biased region" description="Basic and acidic residues" evidence="11">
    <location>
        <begin position="350"/>
        <end position="363"/>
    </location>
</feature>
<evidence type="ECO:0000256" key="5">
    <source>
        <dbReference type="ARBA" id="ARBA00022741"/>
    </source>
</evidence>
<dbReference type="SUPFAM" id="SSF53254">
    <property type="entry name" value="Phosphoglycerate mutase-like"/>
    <property type="match status" value="1"/>
</dbReference>
<feature type="compositionally biased region" description="Low complexity" evidence="11">
    <location>
        <begin position="521"/>
        <end position="535"/>
    </location>
</feature>
<dbReference type="CDD" id="cd07067">
    <property type="entry name" value="HP_PGM_like"/>
    <property type="match status" value="1"/>
</dbReference>
<protein>
    <recommendedName>
        <fullName evidence="2">non-specific serine/threonine protein kinase</fullName>
        <ecNumber evidence="2">2.7.11.1</ecNumber>
    </recommendedName>
</protein>
<comment type="catalytic activity">
    <reaction evidence="8">
        <text>L-threonyl-[protein] + ATP = O-phospho-L-threonyl-[protein] + ADP + H(+)</text>
        <dbReference type="Rhea" id="RHEA:46608"/>
        <dbReference type="Rhea" id="RHEA-COMP:11060"/>
        <dbReference type="Rhea" id="RHEA-COMP:11605"/>
        <dbReference type="ChEBI" id="CHEBI:15378"/>
        <dbReference type="ChEBI" id="CHEBI:30013"/>
        <dbReference type="ChEBI" id="CHEBI:30616"/>
        <dbReference type="ChEBI" id="CHEBI:61977"/>
        <dbReference type="ChEBI" id="CHEBI:456216"/>
        <dbReference type="EC" id="2.7.11.1"/>
    </reaction>
</comment>
<dbReference type="PANTHER" id="PTHR11909">
    <property type="entry name" value="CASEIN KINASE-RELATED"/>
    <property type="match status" value="1"/>
</dbReference>
<evidence type="ECO:0000256" key="6">
    <source>
        <dbReference type="ARBA" id="ARBA00022777"/>
    </source>
</evidence>
<feature type="compositionally biased region" description="Low complexity" evidence="11">
    <location>
        <begin position="394"/>
        <end position="413"/>
    </location>
</feature>
<keyword evidence="5 10" id="KW-0547">Nucleotide-binding</keyword>
<keyword evidence="4" id="KW-0808">Transferase</keyword>
<feature type="region of interest" description="Disordered" evidence="11">
    <location>
        <begin position="336"/>
        <end position="363"/>
    </location>
</feature>
<keyword evidence="7 10" id="KW-0067">ATP-binding</keyword>
<dbReference type="PROSITE" id="PS50011">
    <property type="entry name" value="PROTEIN_KINASE_DOM"/>
    <property type="match status" value="1"/>
</dbReference>
<dbReference type="InterPro" id="IPR000719">
    <property type="entry name" value="Prot_kinase_dom"/>
</dbReference>
<feature type="compositionally biased region" description="Polar residues" evidence="11">
    <location>
        <begin position="510"/>
        <end position="520"/>
    </location>
</feature>
<dbReference type="Gene3D" id="3.40.50.1240">
    <property type="entry name" value="Phosphoglycerate mutase-like"/>
    <property type="match status" value="1"/>
</dbReference>
<keyword evidence="3" id="KW-0723">Serine/threonine-protein kinase</keyword>
<accession>A0A0B7MZ92</accession>
<dbReference type="SMART" id="SM00855">
    <property type="entry name" value="PGAM"/>
    <property type="match status" value="1"/>
</dbReference>
<evidence type="ECO:0000256" key="8">
    <source>
        <dbReference type="ARBA" id="ARBA00047899"/>
    </source>
</evidence>
<keyword evidence="14" id="KW-1185">Reference proteome</keyword>
<dbReference type="PROSITE" id="PS00107">
    <property type="entry name" value="PROTEIN_KINASE_ATP"/>
    <property type="match status" value="1"/>
</dbReference>
<dbReference type="EMBL" id="LN724120">
    <property type="protein sequence ID" value="CEP10432.1"/>
    <property type="molecule type" value="Genomic_DNA"/>
</dbReference>
<dbReference type="InterPro" id="IPR013078">
    <property type="entry name" value="His_Pase_superF_clade-1"/>
</dbReference>
<dbReference type="InterPro" id="IPR011009">
    <property type="entry name" value="Kinase-like_dom_sf"/>
</dbReference>
<evidence type="ECO:0000313" key="13">
    <source>
        <dbReference type="EMBL" id="CEP10432.1"/>
    </source>
</evidence>
<name>A0A0B7MZ92_9FUNG</name>
<dbReference type="Pfam" id="PF00300">
    <property type="entry name" value="His_Phos_1"/>
    <property type="match status" value="1"/>
</dbReference>
<feature type="region of interest" description="Disordered" evidence="11">
    <location>
        <begin position="443"/>
        <end position="551"/>
    </location>
</feature>
<sequence length="850" mass="96828">MSLEGREIIIGTKYKLGRKIGAGSFGEIYLGTNIMSGEDIAVKLESIRAAHPQLEYEARVYKTLAGGVGIPFVRWYGREGDFNVLVMDLLGPSMEDLFNYCKRRFSLKTVLLLADQLLSRVEYVHSKGFIHRDIKPDNFLMGIGKRGNQVNMIDFGLAKRYRDPKNNVHIPYRENKNLTGTPRYASVNTHLGIEQSRRDDLESLGYILVYFCRGQLPWQGIRARTKKEKYDKIMEKKMTTPADALCRGLHQEFAIYLNYVRSLRFDDKPDYSYLRKLFRDLFVREGFQYDYVFDWTIRKLQEKKAYQAPDNGLNSLNAYMGSNPPYDPNRMTGAIATGAPLPSANLRAPYRSETKSPETSKRLDDVMLQYQQQQKMLQHNTPYFPSGPGVPPSQQLQQQKAQQQQVQQHQQQQLASPTNYQTPYHFQYTGTGGGRMLVKDNQQQLGGKYERKRVLADEPSPIEPSIADPLFSVKRTHHSHSQTGVSSNRVLRSQTKPGHGTSQQHQQQQYMNSNSFLPDTNSNNINNSNNGSNANPYLPEPNDNDDGGYIRKQNDIQNMMDERKPSLQSPSKPFDLLVELHGQPSTSNQPHTIKQIYSKINLFIIEIRMKLPKRDAFSIVQEVWVVRHGYREDWVNETPFLPTNLRNDPPLSELGRKQSQEVANYLKDKSIDRIYSSPMYRVLETVYPLVEECDIPLFVDYSMAEFYGVAHGAYLPVAPLTELKKLFPKLNITDYKSSVPLPSGVETVLECHLRVKKGLDILIANLDAEADSPHTILLSGHAASAIAAVRALLRDSNYPVRCGTGSLSRLVRQQDGTWSLVENGSCAHLSDGEKRSWMFTGDIPDYNYNK</sequence>
<evidence type="ECO:0000256" key="10">
    <source>
        <dbReference type="PROSITE-ProRule" id="PRU10141"/>
    </source>
</evidence>
<dbReference type="Gene3D" id="1.10.510.10">
    <property type="entry name" value="Transferase(Phosphotransferase) domain 1"/>
    <property type="match status" value="1"/>
</dbReference>
<evidence type="ECO:0000256" key="11">
    <source>
        <dbReference type="SAM" id="MobiDB-lite"/>
    </source>
</evidence>
<dbReference type="OrthoDB" id="5800476at2759"/>
<dbReference type="FunFam" id="3.30.200.20:FF:000538">
    <property type="entry name" value="Putative Casein kinase I"/>
    <property type="match status" value="1"/>
</dbReference>
<dbReference type="FunFam" id="1.10.510.10:FF:000159">
    <property type="entry name" value="Casein kinase I hhp1"/>
    <property type="match status" value="1"/>
</dbReference>
<comment type="similarity">
    <text evidence="1">Belongs to the protein kinase superfamily. CK1 Ser/Thr protein kinase family. Casein kinase I subfamily.</text>
</comment>
<evidence type="ECO:0000256" key="9">
    <source>
        <dbReference type="ARBA" id="ARBA00048679"/>
    </source>
</evidence>
<dbReference type="AlphaFoldDB" id="A0A0B7MZ92"/>
<dbReference type="CDD" id="cd14125">
    <property type="entry name" value="STKc_CK1_delta_epsilon"/>
    <property type="match status" value="1"/>
</dbReference>
<dbReference type="InterPro" id="IPR029033">
    <property type="entry name" value="His_PPase_superfam"/>
</dbReference>
<organism evidence="13 14">
    <name type="scientific">Parasitella parasitica</name>
    <dbReference type="NCBI Taxonomy" id="35722"/>
    <lineage>
        <taxon>Eukaryota</taxon>
        <taxon>Fungi</taxon>
        <taxon>Fungi incertae sedis</taxon>
        <taxon>Mucoromycota</taxon>
        <taxon>Mucoromycotina</taxon>
        <taxon>Mucoromycetes</taxon>
        <taxon>Mucorales</taxon>
        <taxon>Mucorineae</taxon>
        <taxon>Mucoraceae</taxon>
        <taxon>Parasitella</taxon>
    </lineage>
</organism>